<evidence type="ECO:0000313" key="1">
    <source>
        <dbReference type="EMBL" id="CAH1451173.1"/>
    </source>
</evidence>
<dbReference type="Proteomes" id="UP001157418">
    <property type="component" value="Unassembled WGS sequence"/>
</dbReference>
<dbReference type="AlphaFoldDB" id="A0AAU9PMJ0"/>
<evidence type="ECO:0000313" key="2">
    <source>
        <dbReference type="Proteomes" id="UP001157418"/>
    </source>
</evidence>
<keyword evidence="2" id="KW-1185">Reference proteome</keyword>
<name>A0AAU9PMJ0_9ASTR</name>
<sequence length="124" mass="13699">MGRGDIIVVAGAARREKKKSITSLQLCTCGQQPPATSIGSPPSPCSFYSFSTITHLFRHTTTHCSHLRLLNLSHLRNAPKPHILVPFPFSFCLPKPHTTTDPVNSDHCCRYVIDSCPPLSLHPR</sequence>
<proteinExistence type="predicted"/>
<organism evidence="1 2">
    <name type="scientific">Lactuca virosa</name>
    <dbReference type="NCBI Taxonomy" id="75947"/>
    <lineage>
        <taxon>Eukaryota</taxon>
        <taxon>Viridiplantae</taxon>
        <taxon>Streptophyta</taxon>
        <taxon>Embryophyta</taxon>
        <taxon>Tracheophyta</taxon>
        <taxon>Spermatophyta</taxon>
        <taxon>Magnoliopsida</taxon>
        <taxon>eudicotyledons</taxon>
        <taxon>Gunneridae</taxon>
        <taxon>Pentapetalae</taxon>
        <taxon>asterids</taxon>
        <taxon>campanulids</taxon>
        <taxon>Asterales</taxon>
        <taxon>Asteraceae</taxon>
        <taxon>Cichorioideae</taxon>
        <taxon>Cichorieae</taxon>
        <taxon>Lactucinae</taxon>
        <taxon>Lactuca</taxon>
    </lineage>
</organism>
<protein>
    <submittedName>
        <fullName evidence="1">Uncharacterized protein</fullName>
    </submittedName>
</protein>
<accession>A0AAU9PMJ0</accession>
<gene>
    <name evidence="1" type="ORF">LVIROSA_LOCUS36542</name>
</gene>
<reference evidence="1 2" key="1">
    <citation type="submission" date="2022-01" db="EMBL/GenBank/DDBJ databases">
        <authorList>
            <person name="Xiong W."/>
            <person name="Schranz E."/>
        </authorList>
    </citation>
    <scope>NUCLEOTIDE SEQUENCE [LARGE SCALE GENOMIC DNA]</scope>
</reference>
<dbReference type="EMBL" id="CAKMRJ010005701">
    <property type="protein sequence ID" value="CAH1451173.1"/>
    <property type="molecule type" value="Genomic_DNA"/>
</dbReference>
<comment type="caution">
    <text evidence="1">The sequence shown here is derived from an EMBL/GenBank/DDBJ whole genome shotgun (WGS) entry which is preliminary data.</text>
</comment>